<proteinExistence type="predicted"/>
<feature type="repeat" description="NHL" evidence="2">
    <location>
        <begin position="229"/>
        <end position="263"/>
    </location>
</feature>
<gene>
    <name evidence="4" type="ORF">GBAR_LOCUS4290</name>
</gene>
<feature type="coiled-coil region" evidence="3">
    <location>
        <begin position="59"/>
        <end position="133"/>
    </location>
</feature>
<dbReference type="PANTHER" id="PTHR24104:SF25">
    <property type="entry name" value="PROTEIN LIN-41"/>
    <property type="match status" value="1"/>
</dbReference>
<evidence type="ECO:0000256" key="2">
    <source>
        <dbReference type="PROSITE-ProRule" id="PRU00504"/>
    </source>
</evidence>
<name>A0AA35R644_GEOBA</name>
<keyword evidence="1" id="KW-0677">Repeat</keyword>
<evidence type="ECO:0000256" key="3">
    <source>
        <dbReference type="SAM" id="Coils"/>
    </source>
</evidence>
<dbReference type="InterPro" id="IPR001258">
    <property type="entry name" value="NHL_repeat"/>
</dbReference>
<dbReference type="Proteomes" id="UP001174909">
    <property type="component" value="Unassembled WGS sequence"/>
</dbReference>
<dbReference type="SUPFAM" id="SSF63829">
    <property type="entry name" value="Calcium-dependent phosphotriesterase"/>
    <property type="match status" value="1"/>
</dbReference>
<evidence type="ECO:0000313" key="5">
    <source>
        <dbReference type="Proteomes" id="UP001174909"/>
    </source>
</evidence>
<dbReference type="GO" id="GO:0061630">
    <property type="term" value="F:ubiquitin protein ligase activity"/>
    <property type="evidence" value="ECO:0007669"/>
    <property type="project" value="TreeGrafter"/>
</dbReference>
<dbReference type="PROSITE" id="PS51125">
    <property type="entry name" value="NHL"/>
    <property type="match status" value="1"/>
</dbReference>
<dbReference type="GO" id="GO:0043161">
    <property type="term" value="P:proteasome-mediated ubiquitin-dependent protein catabolic process"/>
    <property type="evidence" value="ECO:0007669"/>
    <property type="project" value="TreeGrafter"/>
</dbReference>
<dbReference type="GO" id="GO:0000209">
    <property type="term" value="P:protein polyubiquitination"/>
    <property type="evidence" value="ECO:0007669"/>
    <property type="project" value="TreeGrafter"/>
</dbReference>
<dbReference type="InterPro" id="IPR011042">
    <property type="entry name" value="6-blade_b-propeller_TolB-like"/>
</dbReference>
<dbReference type="Pfam" id="PF01436">
    <property type="entry name" value="NHL"/>
    <property type="match status" value="1"/>
</dbReference>
<sequence>MLNMHFQRQVKSLRVFCDMCGWKGVLSLYIKEHSSCDEKNKKVSEAVKEYENLGKTPIANILHRRLRQEIQEIKQKSEEEEKKPDCELDWRELKDDTDLKRTAEVLRQKEIALLKAQRELVEAQRELDKKGGQITFIASDRVAAIVGKAYGVDFNSHGQMIVSGWGENKVFIINENKLGKSIGEHQIIQPADIAVDDHDYIYVSSKHKFQKFTSSGELKECAGSYQASSDDGEFNDPRGITIYDNRVYVCDRNNHRIQVFDLDLKYVDSIGSYGNRKGEIDAPYDVKFDKAGNMYIVELGNRRVQVMETDGQFRTFGQKRVGNIGLPTGLHVDKDKNIVYISDFADDRIVVYTTSGVFVTTLGSHGQRVGQLHSPYCMTSHKGKLYVCDSGNNRVQTFDLISSPQ</sequence>
<dbReference type="Gene3D" id="2.120.10.30">
    <property type="entry name" value="TolB, C-terminal domain"/>
    <property type="match status" value="2"/>
</dbReference>
<dbReference type="PANTHER" id="PTHR24104">
    <property type="entry name" value="E3 UBIQUITIN-PROTEIN LIGASE NHLRC1-RELATED"/>
    <property type="match status" value="1"/>
</dbReference>
<keyword evidence="3" id="KW-0175">Coiled coil</keyword>
<dbReference type="CDD" id="cd05819">
    <property type="entry name" value="NHL"/>
    <property type="match status" value="1"/>
</dbReference>
<dbReference type="InterPro" id="IPR050952">
    <property type="entry name" value="TRIM-NHL_E3_ligases"/>
</dbReference>
<evidence type="ECO:0000256" key="1">
    <source>
        <dbReference type="ARBA" id="ARBA00022737"/>
    </source>
</evidence>
<dbReference type="AlphaFoldDB" id="A0AA35R644"/>
<protein>
    <submittedName>
        <fullName evidence="4">E3 ubiquitin-protein ligase TRIM71</fullName>
    </submittedName>
</protein>
<keyword evidence="5" id="KW-1185">Reference proteome</keyword>
<organism evidence="4 5">
    <name type="scientific">Geodia barretti</name>
    <name type="common">Barrett's horny sponge</name>
    <dbReference type="NCBI Taxonomy" id="519541"/>
    <lineage>
        <taxon>Eukaryota</taxon>
        <taxon>Metazoa</taxon>
        <taxon>Porifera</taxon>
        <taxon>Demospongiae</taxon>
        <taxon>Heteroscleromorpha</taxon>
        <taxon>Tetractinellida</taxon>
        <taxon>Astrophorina</taxon>
        <taxon>Geodiidae</taxon>
        <taxon>Geodia</taxon>
    </lineage>
</organism>
<evidence type="ECO:0000313" key="4">
    <source>
        <dbReference type="EMBL" id="CAI8005510.1"/>
    </source>
</evidence>
<reference evidence="4" key="1">
    <citation type="submission" date="2023-03" db="EMBL/GenBank/DDBJ databases">
        <authorList>
            <person name="Steffen K."/>
            <person name="Cardenas P."/>
        </authorList>
    </citation>
    <scope>NUCLEOTIDE SEQUENCE</scope>
</reference>
<accession>A0AA35R644</accession>
<comment type="caution">
    <text evidence="4">The sequence shown here is derived from an EMBL/GenBank/DDBJ whole genome shotgun (WGS) entry which is preliminary data.</text>
</comment>
<dbReference type="GO" id="GO:0008270">
    <property type="term" value="F:zinc ion binding"/>
    <property type="evidence" value="ECO:0007669"/>
    <property type="project" value="UniProtKB-KW"/>
</dbReference>
<dbReference type="EMBL" id="CASHTH010000616">
    <property type="protein sequence ID" value="CAI8005510.1"/>
    <property type="molecule type" value="Genomic_DNA"/>
</dbReference>